<dbReference type="GeneID" id="64978350"/>
<dbReference type="GO" id="GO:0000981">
    <property type="term" value="F:DNA-binding transcription factor activity, RNA polymerase II-specific"/>
    <property type="evidence" value="ECO:0007669"/>
    <property type="project" value="InterPro"/>
</dbReference>
<dbReference type="AlphaFoldDB" id="A0A7R7XWV3"/>
<dbReference type="SMART" id="SM00355">
    <property type="entry name" value="ZnF_C2H2"/>
    <property type="match status" value="2"/>
</dbReference>
<dbReference type="InterPro" id="IPR051059">
    <property type="entry name" value="VerF-like"/>
</dbReference>
<dbReference type="KEGG" id="apuu:APUU_61401S"/>
<name>A0A7R7XWV3_9EURO</name>
<dbReference type="Pfam" id="PF00172">
    <property type="entry name" value="Zn_clus"/>
    <property type="match status" value="1"/>
</dbReference>
<keyword evidence="6" id="KW-0805">Transcription regulation</keyword>
<dbReference type="CDD" id="cd12148">
    <property type="entry name" value="fungal_TF_MHR"/>
    <property type="match status" value="1"/>
</dbReference>
<proteinExistence type="predicted"/>
<dbReference type="Pfam" id="PF04082">
    <property type="entry name" value="Fungal_trans"/>
    <property type="match status" value="1"/>
</dbReference>
<evidence type="ECO:0000259" key="11">
    <source>
        <dbReference type="PROSITE" id="PS50048"/>
    </source>
</evidence>
<evidence type="ECO:0000256" key="8">
    <source>
        <dbReference type="ARBA" id="ARBA00023163"/>
    </source>
</evidence>
<feature type="domain" description="Zn(2)-C6 fungal-type" evidence="11">
    <location>
        <begin position="72"/>
        <end position="101"/>
    </location>
</feature>
<evidence type="ECO:0000313" key="14">
    <source>
        <dbReference type="Proteomes" id="UP000654913"/>
    </source>
</evidence>
<keyword evidence="9" id="KW-0539">Nucleus</keyword>
<evidence type="ECO:0000256" key="9">
    <source>
        <dbReference type="ARBA" id="ARBA00023242"/>
    </source>
</evidence>
<evidence type="ECO:0000259" key="12">
    <source>
        <dbReference type="PROSITE" id="PS50157"/>
    </source>
</evidence>
<dbReference type="EMBL" id="AP024448">
    <property type="protein sequence ID" value="BCS28353.1"/>
    <property type="molecule type" value="Genomic_DNA"/>
</dbReference>
<dbReference type="Gene3D" id="4.10.240.10">
    <property type="entry name" value="Zn(2)-C6 fungal-type DNA-binding domain"/>
    <property type="match status" value="1"/>
</dbReference>
<reference evidence="13" key="2">
    <citation type="submission" date="2021-02" db="EMBL/GenBank/DDBJ databases">
        <title>Aspergillus puulaauensis MK2 genome sequence.</title>
        <authorList>
            <person name="Futagami T."/>
            <person name="Mori K."/>
            <person name="Kadooka C."/>
            <person name="Tanaka T."/>
        </authorList>
    </citation>
    <scope>NUCLEOTIDE SEQUENCE</scope>
    <source>
        <strain evidence="13">MK2</strain>
    </source>
</reference>
<evidence type="ECO:0000256" key="4">
    <source>
        <dbReference type="ARBA" id="ARBA00022771"/>
    </source>
</evidence>
<comment type="subcellular location">
    <subcellularLocation>
        <location evidence="1">Nucleus</location>
    </subcellularLocation>
</comment>
<dbReference type="PROSITE" id="PS50048">
    <property type="entry name" value="ZN2_CY6_FUNGAL_2"/>
    <property type="match status" value="1"/>
</dbReference>
<keyword evidence="2" id="KW-0479">Metal-binding</keyword>
<dbReference type="GO" id="GO:0005634">
    <property type="term" value="C:nucleus"/>
    <property type="evidence" value="ECO:0007669"/>
    <property type="project" value="UniProtKB-SubCell"/>
</dbReference>
<dbReference type="Proteomes" id="UP000654913">
    <property type="component" value="Chromosome 6"/>
</dbReference>
<keyword evidence="3" id="KW-0677">Repeat</keyword>
<keyword evidence="14" id="KW-1185">Reference proteome</keyword>
<dbReference type="GO" id="GO:0000978">
    <property type="term" value="F:RNA polymerase II cis-regulatory region sequence-specific DNA binding"/>
    <property type="evidence" value="ECO:0007669"/>
    <property type="project" value="InterPro"/>
</dbReference>
<dbReference type="PROSITE" id="PS50157">
    <property type="entry name" value="ZINC_FINGER_C2H2_2"/>
    <property type="match status" value="2"/>
</dbReference>
<evidence type="ECO:0000256" key="3">
    <source>
        <dbReference type="ARBA" id="ARBA00022737"/>
    </source>
</evidence>
<dbReference type="GO" id="GO:0006351">
    <property type="term" value="P:DNA-templated transcription"/>
    <property type="evidence" value="ECO:0007669"/>
    <property type="project" value="InterPro"/>
</dbReference>
<evidence type="ECO:0000256" key="1">
    <source>
        <dbReference type="ARBA" id="ARBA00004123"/>
    </source>
</evidence>
<dbReference type="OrthoDB" id="654211at2759"/>
<evidence type="ECO:0000256" key="7">
    <source>
        <dbReference type="ARBA" id="ARBA00023125"/>
    </source>
</evidence>
<keyword evidence="8" id="KW-0804">Transcription</keyword>
<dbReference type="InterPro" id="IPR036236">
    <property type="entry name" value="Znf_C2H2_sf"/>
</dbReference>
<dbReference type="InterPro" id="IPR013087">
    <property type="entry name" value="Znf_C2H2_type"/>
</dbReference>
<organism evidence="13 14">
    <name type="scientific">Aspergillus puulaauensis</name>
    <dbReference type="NCBI Taxonomy" id="1220207"/>
    <lineage>
        <taxon>Eukaryota</taxon>
        <taxon>Fungi</taxon>
        <taxon>Dikarya</taxon>
        <taxon>Ascomycota</taxon>
        <taxon>Pezizomycotina</taxon>
        <taxon>Eurotiomycetes</taxon>
        <taxon>Eurotiomycetidae</taxon>
        <taxon>Eurotiales</taxon>
        <taxon>Aspergillaceae</taxon>
        <taxon>Aspergillus</taxon>
    </lineage>
</organism>
<dbReference type="PANTHER" id="PTHR40626">
    <property type="entry name" value="MIP31509P"/>
    <property type="match status" value="1"/>
</dbReference>
<dbReference type="InterPro" id="IPR001138">
    <property type="entry name" value="Zn2Cys6_DnaBD"/>
</dbReference>
<feature type="domain" description="C2H2-type" evidence="12">
    <location>
        <begin position="34"/>
        <end position="61"/>
    </location>
</feature>
<dbReference type="GO" id="GO:0000785">
    <property type="term" value="C:chromatin"/>
    <property type="evidence" value="ECO:0007669"/>
    <property type="project" value="TreeGrafter"/>
</dbReference>
<dbReference type="RefSeq" id="XP_041560539.1">
    <property type="nucleotide sequence ID" value="XM_041694739.1"/>
</dbReference>
<accession>A0A7R7XWV3</accession>
<dbReference type="InterPro" id="IPR007219">
    <property type="entry name" value="XnlR_reg_dom"/>
</dbReference>
<dbReference type="PROSITE" id="PS00028">
    <property type="entry name" value="ZINC_FINGER_C2H2_1"/>
    <property type="match status" value="1"/>
</dbReference>
<dbReference type="InterPro" id="IPR036864">
    <property type="entry name" value="Zn2-C6_fun-type_DNA-bd_sf"/>
</dbReference>
<dbReference type="SUPFAM" id="SSF57701">
    <property type="entry name" value="Zn2/Cys6 DNA-binding domain"/>
    <property type="match status" value="1"/>
</dbReference>
<gene>
    <name evidence="13" type="ORF">APUU_61401S</name>
</gene>
<evidence type="ECO:0000256" key="10">
    <source>
        <dbReference type="PROSITE-ProRule" id="PRU00042"/>
    </source>
</evidence>
<evidence type="ECO:0000256" key="6">
    <source>
        <dbReference type="ARBA" id="ARBA00023015"/>
    </source>
</evidence>
<dbReference type="PANTHER" id="PTHR40626:SF3">
    <property type="entry name" value="TRANSCRIPTION FACTOR WITH C2H2 AND ZN(2)-CYS(6) DNA BINDING DOMAIN (EUROFUNG)-RELATED"/>
    <property type="match status" value="1"/>
</dbReference>
<dbReference type="GO" id="GO:0008270">
    <property type="term" value="F:zinc ion binding"/>
    <property type="evidence" value="ECO:0007669"/>
    <property type="project" value="UniProtKB-KW"/>
</dbReference>
<protein>
    <recommendedName>
        <fullName evidence="15">Fungal-specific transcription factor domain-containing protein</fullName>
    </recommendedName>
</protein>
<dbReference type="SUPFAM" id="SSF57667">
    <property type="entry name" value="beta-beta-alpha zinc fingers"/>
    <property type="match status" value="1"/>
</dbReference>
<evidence type="ECO:0008006" key="15">
    <source>
        <dbReference type="Google" id="ProtNLM"/>
    </source>
</evidence>
<dbReference type="Gene3D" id="3.30.160.60">
    <property type="entry name" value="Classic Zinc Finger"/>
    <property type="match status" value="2"/>
</dbReference>
<keyword evidence="4 10" id="KW-0863">Zinc-finger</keyword>
<evidence type="ECO:0000256" key="5">
    <source>
        <dbReference type="ARBA" id="ARBA00022833"/>
    </source>
</evidence>
<feature type="domain" description="C2H2-type" evidence="12">
    <location>
        <begin position="6"/>
        <end position="33"/>
    </location>
</feature>
<reference evidence="13" key="1">
    <citation type="submission" date="2021-01" db="EMBL/GenBank/DDBJ databases">
        <authorList>
            <consortium name="Aspergillus puulaauensis MK2 genome sequencing consortium"/>
            <person name="Kazuki M."/>
            <person name="Futagami T."/>
        </authorList>
    </citation>
    <scope>NUCLEOTIDE SEQUENCE</scope>
    <source>
        <strain evidence="13">MK2</strain>
    </source>
</reference>
<sequence length="684" mass="77380">MDTGQFQCRVCSKRYKRREHLQRHSSSHTSDRPHRCPSCDSTFQRTDVLRRHIRTCAGKETDSFQVGGRRRSCSRCIRLKKACNSAQPCQRCLSQGAHCQYSAATATSGRKQSDASSSTIDLPNPADIDSDFARFERSFMPATAFTLDLPGPQLGLMPSPSDTPFFPAGLDYSSLSWQDFLTMTSESETLRTPPMMDTDCIRSLRFLEKFTSNTGFVASFDCGTESQRASILSPTLLGSAGWLDNSLSLKTHQILLLVKEVVTIKPRNSAVSLDWSPVLEQMCLEFFSPPNLRKYLEFYWSIWHPNVNIVHRPSFNPVQAKPAVLATMALIGACVSPDPSDSQNAQTWFNCVEELVFIDEDFNSDVSFSSGTLGAHRNKIQALQAAYMVCLYQTWEGNDASKRRVRRNRFATLVSTARDIGIPMARHINYSQQTRCEFDWMQFAVREEFVRLLTWIFLLDTAFTIFNNLPPRMVIKEMKIHTAVPEACFQAMTADECYEQIQLCLPSESLYWKISLCSAFQTLCKDTLEVRVRDGLAALGPLNLFALTSAIHSLIFQYRNSWGSLQLLSPVHHAVNNWKTVWQQFASSLVPGMSPHVTVNHDDLQPENMWKRVGFCSYCPEYWLLANLMTDKLTARSSTGSPGMNELERLDDGPLDSILDKYDQTSMRQVNDLILSLSDFRIAG</sequence>
<keyword evidence="5" id="KW-0862">Zinc</keyword>
<evidence type="ECO:0000256" key="2">
    <source>
        <dbReference type="ARBA" id="ARBA00022723"/>
    </source>
</evidence>
<evidence type="ECO:0000313" key="13">
    <source>
        <dbReference type="EMBL" id="BCS28353.1"/>
    </source>
</evidence>
<keyword evidence="7" id="KW-0238">DNA-binding</keyword>